<dbReference type="GeneID" id="2910022"/>
<feature type="transmembrane region" description="Helical" evidence="1">
    <location>
        <begin position="12"/>
        <end position="32"/>
    </location>
</feature>
<dbReference type="VEuPathDB" id="FungiDB:YALI0_C08921g"/>
<dbReference type="Proteomes" id="UP000256601">
    <property type="component" value="Unassembled WGS sequence"/>
</dbReference>
<evidence type="ECO:0000313" key="3">
    <source>
        <dbReference type="EMBL" id="RDW25678.1"/>
    </source>
</evidence>
<keyword evidence="1" id="KW-1133">Transmembrane helix</keyword>
<evidence type="ECO:0000313" key="5">
    <source>
        <dbReference type="Proteomes" id="UP000256601"/>
    </source>
</evidence>
<evidence type="ECO:0000313" key="4">
    <source>
        <dbReference type="Proteomes" id="UP000182444"/>
    </source>
</evidence>
<evidence type="ECO:0000256" key="1">
    <source>
        <dbReference type="SAM" id="Phobius"/>
    </source>
</evidence>
<dbReference type="EMBL" id="KZ858996">
    <property type="protein sequence ID" value="RDW25678.1"/>
    <property type="molecule type" value="Genomic_DNA"/>
</dbReference>
<dbReference type="VEuPathDB" id="FungiDB:YALI1_C12194g"/>
<dbReference type="AlphaFoldDB" id="A0A1H6PJ97"/>
<keyword evidence="1" id="KW-0812">Transmembrane</keyword>
<feature type="transmembrane region" description="Helical" evidence="1">
    <location>
        <begin position="76"/>
        <end position="96"/>
    </location>
</feature>
<evidence type="ECO:0000313" key="2">
    <source>
        <dbReference type="EMBL" id="AOW02551.1"/>
    </source>
</evidence>
<reference evidence="2 4" key="1">
    <citation type="journal article" date="2016" name="PLoS ONE">
        <title>Sequence Assembly of Yarrowia lipolytica Strain W29/CLIB89 Shows Transposable Element Diversity.</title>
        <authorList>
            <person name="Magnan C."/>
            <person name="Yu J."/>
            <person name="Chang I."/>
            <person name="Jahn E."/>
            <person name="Kanomata Y."/>
            <person name="Wu J."/>
            <person name="Zeller M."/>
            <person name="Oakes M."/>
            <person name="Baldi P."/>
            <person name="Sandmeyer S."/>
        </authorList>
    </citation>
    <scope>NUCLEOTIDE SEQUENCE [LARGE SCALE GENOMIC DNA]</scope>
    <source>
        <strain evidence="2">CLIB89</strain>
        <strain evidence="4">CLIB89(W29)</strain>
    </source>
</reference>
<feature type="transmembrane region" description="Helical" evidence="1">
    <location>
        <begin position="116"/>
        <end position="134"/>
    </location>
</feature>
<reference evidence="3 5" key="2">
    <citation type="submission" date="2018-07" db="EMBL/GenBank/DDBJ databases">
        <title>Draft Genome Assemblies for Five Robust Yarrowia lipolytica Strains Exhibiting High Lipid Production and Pentose Sugar Utilization and Sugar Alcohol Secretion from Undetoxified Lignocellulosic Biomass Hydrolysates.</title>
        <authorList>
            <consortium name="DOE Joint Genome Institute"/>
            <person name="Walker C."/>
            <person name="Ryu S."/>
            <person name="Na H."/>
            <person name="Zane M."/>
            <person name="LaButti K."/>
            <person name="Lipzen A."/>
            <person name="Haridas S."/>
            <person name="Barry K."/>
            <person name="Grigoriev I.V."/>
            <person name="Quarterman J."/>
            <person name="Slininger P."/>
            <person name="Dien B."/>
            <person name="Trinh C.T."/>
        </authorList>
    </citation>
    <scope>NUCLEOTIDE SEQUENCE [LARGE SCALE GENOMIC DNA]</scope>
    <source>
        <strain evidence="3 5">YB392</strain>
    </source>
</reference>
<proteinExistence type="predicted"/>
<organism evidence="2 4">
    <name type="scientific">Yarrowia lipolytica</name>
    <name type="common">Candida lipolytica</name>
    <dbReference type="NCBI Taxonomy" id="4952"/>
    <lineage>
        <taxon>Eukaryota</taxon>
        <taxon>Fungi</taxon>
        <taxon>Dikarya</taxon>
        <taxon>Ascomycota</taxon>
        <taxon>Saccharomycotina</taxon>
        <taxon>Dipodascomycetes</taxon>
        <taxon>Dipodascales</taxon>
        <taxon>Dipodascales incertae sedis</taxon>
        <taxon>Yarrowia</taxon>
    </lineage>
</organism>
<dbReference type="Proteomes" id="UP000182444">
    <property type="component" value="Chromosome 1C"/>
</dbReference>
<dbReference type="OrthoDB" id="4087122at2759"/>
<dbReference type="RefSeq" id="XP_501620.2">
    <property type="nucleotide sequence ID" value="XM_501620.2"/>
</dbReference>
<dbReference type="KEGG" id="yli:2910022"/>
<gene>
    <name evidence="3" type="ORF">B0I71DRAFT_170873</name>
    <name evidence="2" type="ORF">YALI1_C12194g</name>
</gene>
<name>A0A1H6PJ97_YARLL</name>
<sequence length="145" mass="16780">MTDKRTTRAVARHAIVGVYTLAFLAYSAWLFYRMVSRLSDNDDNWVLEPIGILLLGEMGVDEALERLYEKGKVTEIQQWWSMMFNFAFFTVFSLYLDTEAWIVMKEAVGDYSRSSWSLIGAGMTLLGLVWYSRLPERAEGFIRLP</sequence>
<accession>A0A1H6PJ97</accession>
<keyword evidence="1" id="KW-0472">Membrane</keyword>
<protein>
    <submittedName>
        <fullName evidence="2">Uncharacterized protein</fullName>
    </submittedName>
</protein>
<dbReference type="EMBL" id="CP017555">
    <property type="protein sequence ID" value="AOW02551.1"/>
    <property type="molecule type" value="Genomic_DNA"/>
</dbReference>